<evidence type="ECO:0000256" key="1">
    <source>
        <dbReference type="SAM" id="MobiDB-lite"/>
    </source>
</evidence>
<dbReference type="EMBL" id="CP059491">
    <property type="protein sequence ID" value="QMT01950.1"/>
    <property type="molecule type" value="Genomic_DNA"/>
</dbReference>
<reference evidence="3" key="1">
    <citation type="submission" date="2020-07" db="EMBL/GenBank/DDBJ databases">
        <title>novel species isolated from the respiratory tract of Marmot.</title>
        <authorList>
            <person name="Zhang G."/>
        </authorList>
    </citation>
    <scope>NUCLEOTIDE SEQUENCE [LARGE SCALE GENOMIC DNA]</scope>
    <source>
        <strain evidence="3">686</strain>
    </source>
</reference>
<organism evidence="2 3">
    <name type="scientific">Gordonia jinghuaiqii</name>
    <dbReference type="NCBI Taxonomy" id="2758710"/>
    <lineage>
        <taxon>Bacteria</taxon>
        <taxon>Bacillati</taxon>
        <taxon>Actinomycetota</taxon>
        <taxon>Actinomycetes</taxon>
        <taxon>Mycobacteriales</taxon>
        <taxon>Gordoniaceae</taxon>
        <taxon>Gordonia</taxon>
    </lineage>
</organism>
<dbReference type="KEGG" id="gji:H1R19_01785"/>
<sequence length="450" mass="49295">MTKFAMVTMYPTGEGSPFAEGKLGFDVTGIDCYALDDAALAPFDVLVFSSTVDQEHLARNRDVIRRFLDAGNVVVFGGHLHRDWLPGTRPFEPAMPQRRATYEVTEVADHPIFAGVTSLDMDTRRGVRGFFARGHHPVPEGAEVLVRLVGGQATTYIDRVSTAGTILVHATADLFAYSSGIEDSTAARIPAQLAQWACDEVDDLRATPRPAGNAPTEPWEKLPASPSTGTGSGVAAVYGGNAHHHRALTIEKYGEHVTGGLLYLPELADTDLRGYDALIIPERIHRGHLNAAAPRILEFLESGGTVIAFSGGEPLAEFLPGVHWAHRPTNYWWWLEDGADMGLRSPNPDHSFFERLELKDCTWHYHGVVEPPAGAQALVDLPTDETLLYVDEVSTPGTLVISTLDPMSHFGAYFMPATERFLDGFMPWVPEFASAQARKKRPLTTQESIR</sequence>
<dbReference type="RefSeq" id="WP_188330942.1">
    <property type="nucleotide sequence ID" value="NZ_CP059491.1"/>
</dbReference>
<feature type="region of interest" description="Disordered" evidence="1">
    <location>
        <begin position="205"/>
        <end position="230"/>
    </location>
</feature>
<dbReference type="AlphaFoldDB" id="A0A7D7RBA6"/>
<dbReference type="Proteomes" id="UP000515663">
    <property type="component" value="Chromosome"/>
</dbReference>
<evidence type="ECO:0000313" key="3">
    <source>
        <dbReference type="Proteomes" id="UP000515663"/>
    </source>
</evidence>
<protein>
    <submittedName>
        <fullName evidence="2">Uncharacterized protein</fullName>
    </submittedName>
</protein>
<accession>A0A7D7RBA6</accession>
<keyword evidence="3" id="KW-1185">Reference proteome</keyword>
<evidence type="ECO:0000313" key="2">
    <source>
        <dbReference type="EMBL" id="QMT01950.1"/>
    </source>
</evidence>
<dbReference type="SUPFAM" id="SSF52317">
    <property type="entry name" value="Class I glutamine amidotransferase-like"/>
    <property type="match status" value="2"/>
</dbReference>
<proteinExistence type="predicted"/>
<name>A0A7D7RBA6_9ACTN</name>
<dbReference type="InterPro" id="IPR029062">
    <property type="entry name" value="Class_I_gatase-like"/>
</dbReference>
<gene>
    <name evidence="2" type="ORF">H1R19_01785</name>
</gene>